<reference evidence="1 2" key="1">
    <citation type="submission" date="2022-03" db="EMBL/GenBank/DDBJ databases">
        <title>Novel taxa within the pig intestine.</title>
        <authorList>
            <person name="Wylensek D."/>
            <person name="Bishof K."/>
            <person name="Afrizal A."/>
            <person name="Clavel T."/>
        </authorList>
    </citation>
    <scope>NUCLEOTIDE SEQUENCE [LARGE SCALE GENOMIC DNA]</scope>
    <source>
        <strain evidence="1 2">CLA-KB-P66</strain>
    </source>
</reference>
<protein>
    <submittedName>
        <fullName evidence="1">Uncharacterized protein</fullName>
    </submittedName>
</protein>
<sequence>MYQPKKKKKTDYAALNSPFMRIPKMRVEAARALLDLKFKEIYELKGRAPEAIFEDLKKIRIKTDPDILNYFKIAVDFAEKEDE</sequence>
<dbReference type="Proteomes" id="UP001275932">
    <property type="component" value="Unassembled WGS sequence"/>
</dbReference>
<proteinExistence type="predicted"/>
<dbReference type="EMBL" id="JALBUT010000007">
    <property type="protein sequence ID" value="MDX8415937.1"/>
    <property type="molecule type" value="Genomic_DNA"/>
</dbReference>
<dbReference type="RefSeq" id="WP_370397390.1">
    <property type="nucleotide sequence ID" value="NZ_JALBUT010000007.1"/>
</dbReference>
<name>A0ABU4WHB3_9BACT</name>
<evidence type="ECO:0000313" key="1">
    <source>
        <dbReference type="EMBL" id="MDX8415937.1"/>
    </source>
</evidence>
<organism evidence="1 2">
    <name type="scientific">Intestinicryptomonas porci</name>
    <dbReference type="NCBI Taxonomy" id="2926320"/>
    <lineage>
        <taxon>Bacteria</taxon>
        <taxon>Pseudomonadati</taxon>
        <taxon>Verrucomicrobiota</taxon>
        <taxon>Opitutia</taxon>
        <taxon>Opitutales</taxon>
        <taxon>Intestinicryptomonaceae</taxon>
        <taxon>Intestinicryptomonas</taxon>
    </lineage>
</organism>
<accession>A0ABU4WHB3</accession>
<gene>
    <name evidence="1" type="ORF">MOX91_07085</name>
</gene>
<dbReference type="Pfam" id="PF11731">
    <property type="entry name" value="Cdd1"/>
    <property type="match status" value="1"/>
</dbReference>
<comment type="caution">
    <text evidence="1">The sequence shown here is derived from an EMBL/GenBank/DDBJ whole genome shotgun (WGS) entry which is preliminary data.</text>
</comment>
<dbReference type="InterPro" id="IPR021725">
    <property type="entry name" value="Cdd1"/>
</dbReference>
<evidence type="ECO:0000313" key="2">
    <source>
        <dbReference type="Proteomes" id="UP001275932"/>
    </source>
</evidence>
<keyword evidence="2" id="KW-1185">Reference proteome</keyword>